<dbReference type="NCBIfam" id="NF010621">
    <property type="entry name" value="PRK14014.1"/>
    <property type="match status" value="1"/>
</dbReference>
<sequence>MFKTLSRFLLGSAMSLLLVVNTCFWAVPLYVMIFLKLLTPVGSRARDLLSRAASALAQNWAVCNTWFVDHFLPTRWQIRVDASVDPKGQYLVCANHQSWNDIVVLMKAFGKKAPFFKFFLKQELIWVPVLGLAWWGLDYPFMKRYSTSELKKNPALRGKDLETTRRACERFRNQPGLVLNFLEGTRFTVAKRDQQSSPYQHLLRPKAGGFAFALSALGERLNSLLDITIVYPEGPLGLWGLLSGQVRTVIVEVRQLTVPHEFFVGSYESDPEFRKRFQLWLGQLWTEKDARINQILASFPGETLSASRAWAKPTS</sequence>
<keyword evidence="2" id="KW-0808">Transferase</keyword>
<evidence type="ECO:0000313" key="2">
    <source>
        <dbReference type="EMBL" id="SHH22727.1"/>
    </source>
</evidence>
<protein>
    <submittedName>
        <fullName evidence="2">1-acyl-sn-glycerol-3-phosphate acyltransferase</fullName>
    </submittedName>
</protein>
<proteinExistence type="predicted"/>
<evidence type="ECO:0000259" key="1">
    <source>
        <dbReference type="SMART" id="SM00563"/>
    </source>
</evidence>
<dbReference type="STRING" id="490188.SAMN04488068_2967"/>
<dbReference type="OrthoDB" id="319710at2"/>
<gene>
    <name evidence="2" type="ORF">SAMN04488068_2967</name>
</gene>
<dbReference type="PANTHER" id="PTHR10983:SF16">
    <property type="entry name" value="LYSOCARDIOLIPIN ACYLTRANSFERASE 1"/>
    <property type="match status" value="1"/>
</dbReference>
<dbReference type="SUPFAM" id="SSF69593">
    <property type="entry name" value="Glycerol-3-phosphate (1)-acyltransferase"/>
    <property type="match status" value="1"/>
</dbReference>
<dbReference type="Proteomes" id="UP000199758">
    <property type="component" value="Unassembled WGS sequence"/>
</dbReference>
<dbReference type="InterPro" id="IPR002123">
    <property type="entry name" value="Plipid/glycerol_acylTrfase"/>
</dbReference>
<reference evidence="2 3" key="1">
    <citation type="submission" date="2016-11" db="EMBL/GenBank/DDBJ databases">
        <authorList>
            <person name="Jaros S."/>
            <person name="Januszkiewicz K."/>
            <person name="Wedrychowicz H."/>
        </authorList>
    </citation>
    <scope>NUCLEOTIDE SEQUENCE [LARGE SCALE GENOMIC DNA]</scope>
    <source>
        <strain evidence="2 3">CGMCC 1.7049</strain>
    </source>
</reference>
<dbReference type="SMART" id="SM00563">
    <property type="entry name" value="PlsC"/>
    <property type="match status" value="1"/>
</dbReference>
<feature type="domain" description="Phospholipid/glycerol acyltransferase" evidence="1">
    <location>
        <begin position="90"/>
        <end position="232"/>
    </location>
</feature>
<organism evidence="2 3">
    <name type="scientific">Hydrocarboniphaga daqingensis</name>
    <dbReference type="NCBI Taxonomy" id="490188"/>
    <lineage>
        <taxon>Bacteria</taxon>
        <taxon>Pseudomonadati</taxon>
        <taxon>Pseudomonadota</taxon>
        <taxon>Gammaproteobacteria</taxon>
        <taxon>Nevskiales</taxon>
        <taxon>Nevskiaceae</taxon>
        <taxon>Hydrocarboniphaga</taxon>
    </lineage>
</organism>
<keyword evidence="2" id="KW-0012">Acyltransferase</keyword>
<dbReference type="AlphaFoldDB" id="A0A1M5R8P2"/>
<dbReference type="PANTHER" id="PTHR10983">
    <property type="entry name" value="1-ACYLGLYCEROL-3-PHOSPHATE ACYLTRANSFERASE-RELATED"/>
    <property type="match status" value="1"/>
</dbReference>
<keyword evidence="3" id="KW-1185">Reference proteome</keyword>
<evidence type="ECO:0000313" key="3">
    <source>
        <dbReference type="Proteomes" id="UP000199758"/>
    </source>
</evidence>
<dbReference type="CDD" id="cd07990">
    <property type="entry name" value="LPLAT_LCLAT1-like"/>
    <property type="match status" value="1"/>
</dbReference>
<dbReference type="Pfam" id="PF01553">
    <property type="entry name" value="Acyltransferase"/>
    <property type="match status" value="1"/>
</dbReference>
<accession>A0A1M5R8P2</accession>
<name>A0A1M5R8P2_9GAMM</name>
<dbReference type="RefSeq" id="WP_072898656.1">
    <property type="nucleotide sequence ID" value="NZ_FQWZ01000007.1"/>
</dbReference>
<dbReference type="EMBL" id="FQWZ01000007">
    <property type="protein sequence ID" value="SHH22727.1"/>
    <property type="molecule type" value="Genomic_DNA"/>
</dbReference>
<dbReference type="GO" id="GO:0016746">
    <property type="term" value="F:acyltransferase activity"/>
    <property type="evidence" value="ECO:0007669"/>
    <property type="project" value="UniProtKB-KW"/>
</dbReference>